<dbReference type="AlphaFoldDB" id="F2T3H3"/>
<feature type="region of interest" description="Disordered" evidence="1">
    <location>
        <begin position="67"/>
        <end position="136"/>
    </location>
</feature>
<evidence type="ECO:0000313" key="2">
    <source>
        <dbReference type="EMBL" id="EGE77975.1"/>
    </source>
</evidence>
<dbReference type="EMBL" id="GG749408">
    <property type="protein sequence ID" value="EGE77975.1"/>
    <property type="molecule type" value="Genomic_DNA"/>
</dbReference>
<feature type="compositionally biased region" description="Gly residues" evidence="1">
    <location>
        <begin position="68"/>
        <end position="84"/>
    </location>
</feature>
<organism evidence="2">
    <name type="scientific">Ajellomyces dermatitidis (strain ATCC 18188 / CBS 674.68)</name>
    <name type="common">Blastomyces dermatitidis</name>
    <dbReference type="NCBI Taxonomy" id="653446"/>
    <lineage>
        <taxon>Eukaryota</taxon>
        <taxon>Fungi</taxon>
        <taxon>Dikarya</taxon>
        <taxon>Ascomycota</taxon>
        <taxon>Pezizomycotina</taxon>
        <taxon>Eurotiomycetes</taxon>
        <taxon>Eurotiomycetidae</taxon>
        <taxon>Onygenales</taxon>
        <taxon>Ajellomycetaceae</taxon>
        <taxon>Blastomyces</taxon>
    </lineage>
</organism>
<feature type="region of interest" description="Disordered" evidence="1">
    <location>
        <begin position="312"/>
        <end position="358"/>
    </location>
</feature>
<proteinExistence type="predicted"/>
<dbReference type="Proteomes" id="UP000007802">
    <property type="component" value="Unassembled WGS sequence"/>
</dbReference>
<reference evidence="2" key="1">
    <citation type="submission" date="2010-03" db="EMBL/GenBank/DDBJ databases">
        <title>Annotation of Blastomyces dermatitidis strain ATCC 18188.</title>
        <authorList>
            <consortium name="The Broad Institute Genome Sequencing Platform"/>
            <consortium name="Broad Institute Genome Sequencing Center for Infectious Disease."/>
            <person name="Cuomo C."/>
            <person name="Klein B."/>
            <person name="Sullivan T."/>
            <person name="Heitman J."/>
            <person name="Young S."/>
            <person name="Zeng Q."/>
            <person name="Gargeya S."/>
            <person name="Alvarado L."/>
            <person name="Berlin A.M."/>
            <person name="Chapman S.B."/>
            <person name="Chen Z."/>
            <person name="Freedman E."/>
            <person name="Gellesch M."/>
            <person name="Goldberg J."/>
            <person name="Griggs A."/>
            <person name="Gujja S."/>
            <person name="Heilman E."/>
            <person name="Heiman D."/>
            <person name="Howarth C."/>
            <person name="Mehta T."/>
            <person name="Neiman D."/>
            <person name="Pearson M."/>
            <person name="Roberts A."/>
            <person name="Saif S."/>
            <person name="Shea T."/>
            <person name="Shenoy N."/>
            <person name="Sisk P."/>
            <person name="Stolte C."/>
            <person name="Sykes S."/>
            <person name="White J."/>
            <person name="Yandava C."/>
            <person name="Haas B."/>
            <person name="Nusbaum C."/>
            <person name="Birren B."/>
        </authorList>
    </citation>
    <scope>NUCLEOTIDE SEQUENCE [LARGE SCALE GENOMIC DNA]</scope>
    <source>
        <strain evidence="2">ATCC 18188</strain>
    </source>
</reference>
<name>F2T3H3_AJEDA</name>
<sequence length="358" mass="37690">MNDNNPAIHLPANLSPHARQMLVNAYDRVLEARALLLAASDIDEHTEAHIRLAHAQEREQQIRTQVLGGAGGAGGGGGGSGSVQGTGSRSRSRRSDDSDVVNAEEEAEEMETEERLDYRGNHTPTKNAQSQNLFGSADLPIHPPLVGHMRLKSYMRERRHAALSVLTDQELLLNHAVANYETIPETRRRFQHHYIGLSMPQNYVHAFALQEKILGLKKTSSTSQAAASKAKGKGKAATSTDPTHTQFPLPAATMTTGSTYPLPIESRLPVVDILEVDGGWRNQGAGDEGYGSVALPGSVTASPSAAVAAVAAVGGSDGGRRGSRRARGRGGAGAAGNSGSGQGQGRRRSARHSAGAVG</sequence>
<feature type="compositionally biased region" description="Low complexity" evidence="1">
    <location>
        <begin position="225"/>
        <end position="240"/>
    </location>
</feature>
<dbReference type="OrthoDB" id="4171340at2759"/>
<evidence type="ECO:0000256" key="1">
    <source>
        <dbReference type="SAM" id="MobiDB-lite"/>
    </source>
</evidence>
<dbReference type="HOGENOM" id="CLU_776097_0_0_1"/>
<feature type="compositionally biased region" description="Acidic residues" evidence="1">
    <location>
        <begin position="98"/>
        <end position="112"/>
    </location>
</feature>
<gene>
    <name evidence="2" type="ORF">BDDG_00912</name>
</gene>
<feature type="region of interest" description="Disordered" evidence="1">
    <location>
        <begin position="225"/>
        <end position="260"/>
    </location>
</feature>
<feature type="compositionally biased region" description="Gly residues" evidence="1">
    <location>
        <begin position="329"/>
        <end position="344"/>
    </location>
</feature>
<feature type="compositionally biased region" description="Polar residues" evidence="1">
    <location>
        <begin position="122"/>
        <end position="134"/>
    </location>
</feature>
<protein>
    <submittedName>
        <fullName evidence="2">Uncharacterized protein</fullName>
    </submittedName>
</protein>
<accession>F2T3H3</accession>